<dbReference type="Proteomes" id="UP000076096">
    <property type="component" value="Chromosome"/>
</dbReference>
<dbReference type="EMBL" id="CP015098">
    <property type="protein sequence ID" value="AMW14581.1"/>
    <property type="molecule type" value="Genomic_DNA"/>
</dbReference>
<evidence type="ECO:0000313" key="3">
    <source>
        <dbReference type="Proteomes" id="UP000076096"/>
    </source>
</evidence>
<protein>
    <submittedName>
        <fullName evidence="2">Polysaccharide deacetylase</fullName>
    </submittedName>
</protein>
<dbReference type="KEGG" id="stsi:A4E84_36975"/>
<dbReference type="GO" id="GO:0005975">
    <property type="term" value="P:carbohydrate metabolic process"/>
    <property type="evidence" value="ECO:0007669"/>
    <property type="project" value="InterPro"/>
</dbReference>
<sequence length="252" mass="26642">MTGRLGSSGARTAATVLTPAVVGAAAHIVPAVTWIPAVRRCCFPRLAGMGRPDHVALTFDDGPDPASTPLFLDALDALGVKATFFLLGSSVVQHPSLALETVRRGHELGVHGWTHERPWLPTPGADARLVRRTAGLLHDLTGRCPCWYRPPYGILTSGRWAAARAAGLRCVLWTAWGRDWTSVATPASVVTTVAADLRGGGTVLLHDTDRVSAPECWRAALAALPEIVSACRAAGLTVGPLAEHWAESTGMR</sequence>
<organism evidence="2 3">
    <name type="scientific">Streptomyces qaidamensis</name>
    <dbReference type="NCBI Taxonomy" id="1783515"/>
    <lineage>
        <taxon>Bacteria</taxon>
        <taxon>Bacillati</taxon>
        <taxon>Actinomycetota</taxon>
        <taxon>Actinomycetes</taxon>
        <taxon>Kitasatosporales</taxon>
        <taxon>Streptomycetaceae</taxon>
        <taxon>Streptomyces</taxon>
        <taxon>Streptomyces aurantiacus group</taxon>
    </lineage>
</organism>
<gene>
    <name evidence="2" type="ORF">A4E84_36975</name>
</gene>
<name>A0A143CAU9_9ACTN</name>
<dbReference type="InterPro" id="IPR011330">
    <property type="entry name" value="Glyco_hydro/deAcase_b/a-brl"/>
</dbReference>
<feature type="domain" description="NodB homology" evidence="1">
    <location>
        <begin position="53"/>
        <end position="239"/>
    </location>
</feature>
<dbReference type="PANTHER" id="PTHR10587">
    <property type="entry name" value="GLYCOSYL TRANSFERASE-RELATED"/>
    <property type="match status" value="1"/>
</dbReference>
<reference evidence="3" key="1">
    <citation type="submission" date="2016-04" db="EMBL/GenBank/DDBJ databases">
        <authorList>
            <person name="Zhang B."/>
        </authorList>
    </citation>
    <scope>NUCLEOTIDE SEQUENCE [LARGE SCALE GENOMIC DNA]</scope>
    <source>
        <strain evidence="3">S10</strain>
    </source>
</reference>
<dbReference type="InterPro" id="IPR002509">
    <property type="entry name" value="NODB_dom"/>
</dbReference>
<dbReference type="PROSITE" id="PS51677">
    <property type="entry name" value="NODB"/>
    <property type="match status" value="1"/>
</dbReference>
<proteinExistence type="predicted"/>
<evidence type="ECO:0000259" key="1">
    <source>
        <dbReference type="PROSITE" id="PS51677"/>
    </source>
</evidence>
<accession>A0A143CAU9</accession>
<dbReference type="Gene3D" id="3.20.20.370">
    <property type="entry name" value="Glycoside hydrolase/deacetylase"/>
    <property type="match status" value="1"/>
</dbReference>
<dbReference type="GO" id="GO:0016810">
    <property type="term" value="F:hydrolase activity, acting on carbon-nitrogen (but not peptide) bonds"/>
    <property type="evidence" value="ECO:0007669"/>
    <property type="project" value="InterPro"/>
</dbReference>
<dbReference type="PANTHER" id="PTHR10587:SF137">
    <property type="entry name" value="4-DEOXY-4-FORMAMIDO-L-ARABINOSE-PHOSPHOUNDECAPRENOL DEFORMYLASE ARND-RELATED"/>
    <property type="match status" value="1"/>
</dbReference>
<dbReference type="InterPro" id="IPR050248">
    <property type="entry name" value="Polysacc_deacetylase_ArnD"/>
</dbReference>
<dbReference type="Pfam" id="PF01522">
    <property type="entry name" value="Polysacc_deac_1"/>
    <property type="match status" value="1"/>
</dbReference>
<keyword evidence="3" id="KW-1185">Reference proteome</keyword>
<dbReference type="AlphaFoldDB" id="A0A143CAU9"/>
<dbReference type="STRING" id="1783515.A4E84_36975"/>
<dbReference type="RefSeq" id="WP_062930721.1">
    <property type="nucleotide sequence ID" value="NZ_CP015098.1"/>
</dbReference>
<dbReference type="SUPFAM" id="SSF88713">
    <property type="entry name" value="Glycoside hydrolase/deacetylase"/>
    <property type="match status" value="1"/>
</dbReference>
<dbReference type="CDD" id="cd10959">
    <property type="entry name" value="CE4_NodB_like_3"/>
    <property type="match status" value="1"/>
</dbReference>
<evidence type="ECO:0000313" key="2">
    <source>
        <dbReference type="EMBL" id="AMW14581.1"/>
    </source>
</evidence>